<protein>
    <submittedName>
        <fullName evidence="1">Uncharacterized protein</fullName>
    </submittedName>
</protein>
<accession>A0A151K088</accession>
<name>A0A151K088_9HYME</name>
<proteinExistence type="predicted"/>
<dbReference type="AlphaFoldDB" id="A0A151K088"/>
<evidence type="ECO:0000313" key="1">
    <source>
        <dbReference type="EMBL" id="KYN42720.1"/>
    </source>
</evidence>
<dbReference type="EMBL" id="KQ981319">
    <property type="protein sequence ID" value="KYN42720.1"/>
    <property type="molecule type" value="Genomic_DNA"/>
</dbReference>
<sequence length="76" mass="9038">IFTKFPRLWRILSFTLQQNIIFPDEQIKNCIFAKFPGLWRILNFIFKFSTSKFIKIDRFHTFPSQANFGPKPAAVL</sequence>
<gene>
    <name evidence="1" type="ORF">ALC56_02849</name>
</gene>
<feature type="non-terminal residue" evidence="1">
    <location>
        <position position="1"/>
    </location>
</feature>
<organism evidence="1 2">
    <name type="scientific">Trachymyrmex septentrionalis</name>
    <dbReference type="NCBI Taxonomy" id="34720"/>
    <lineage>
        <taxon>Eukaryota</taxon>
        <taxon>Metazoa</taxon>
        <taxon>Ecdysozoa</taxon>
        <taxon>Arthropoda</taxon>
        <taxon>Hexapoda</taxon>
        <taxon>Insecta</taxon>
        <taxon>Pterygota</taxon>
        <taxon>Neoptera</taxon>
        <taxon>Endopterygota</taxon>
        <taxon>Hymenoptera</taxon>
        <taxon>Apocrita</taxon>
        <taxon>Aculeata</taxon>
        <taxon>Formicoidea</taxon>
        <taxon>Formicidae</taxon>
        <taxon>Myrmicinae</taxon>
        <taxon>Trachymyrmex</taxon>
    </lineage>
</organism>
<keyword evidence="2" id="KW-1185">Reference proteome</keyword>
<evidence type="ECO:0000313" key="2">
    <source>
        <dbReference type="Proteomes" id="UP000078541"/>
    </source>
</evidence>
<dbReference type="Proteomes" id="UP000078541">
    <property type="component" value="Unassembled WGS sequence"/>
</dbReference>
<reference evidence="1 2" key="1">
    <citation type="submission" date="2016-03" db="EMBL/GenBank/DDBJ databases">
        <title>Trachymyrmex septentrionalis WGS genome.</title>
        <authorList>
            <person name="Nygaard S."/>
            <person name="Hu H."/>
            <person name="Boomsma J."/>
            <person name="Zhang G."/>
        </authorList>
    </citation>
    <scope>NUCLEOTIDE SEQUENCE [LARGE SCALE GENOMIC DNA]</scope>
    <source>
        <strain evidence="1">Tsep2-gDNA-1</strain>
        <tissue evidence="1">Whole body</tissue>
    </source>
</reference>